<comment type="caution">
    <text evidence="1">The sequence shown here is derived from an EMBL/GenBank/DDBJ whole genome shotgun (WGS) entry which is preliminary data.</text>
</comment>
<sequence length="104" mass="12404">MFRVDRPAMFTTWTYKQAGHSIIDRGNRIRPEKHNRKNIQKITWRTNDWVKGFGEELESRVGSMTIADVSPAVAIRRVILLYENQEYRELHQQTELQHVQGHTW</sequence>
<accession>A0AAV6V6U9</accession>
<dbReference type="EMBL" id="JAFNEN010000139">
    <property type="protein sequence ID" value="KAG8192449.1"/>
    <property type="molecule type" value="Genomic_DNA"/>
</dbReference>
<evidence type="ECO:0000313" key="2">
    <source>
        <dbReference type="Proteomes" id="UP000827092"/>
    </source>
</evidence>
<dbReference type="AlphaFoldDB" id="A0AAV6V6U9"/>
<name>A0AAV6V6U9_9ARAC</name>
<organism evidence="1 2">
    <name type="scientific">Oedothorax gibbosus</name>
    <dbReference type="NCBI Taxonomy" id="931172"/>
    <lineage>
        <taxon>Eukaryota</taxon>
        <taxon>Metazoa</taxon>
        <taxon>Ecdysozoa</taxon>
        <taxon>Arthropoda</taxon>
        <taxon>Chelicerata</taxon>
        <taxon>Arachnida</taxon>
        <taxon>Araneae</taxon>
        <taxon>Araneomorphae</taxon>
        <taxon>Entelegynae</taxon>
        <taxon>Araneoidea</taxon>
        <taxon>Linyphiidae</taxon>
        <taxon>Erigoninae</taxon>
        <taxon>Oedothorax</taxon>
    </lineage>
</organism>
<dbReference type="Proteomes" id="UP000827092">
    <property type="component" value="Unassembled WGS sequence"/>
</dbReference>
<evidence type="ECO:0000313" key="1">
    <source>
        <dbReference type="EMBL" id="KAG8192449.1"/>
    </source>
</evidence>
<keyword evidence="2" id="KW-1185">Reference proteome</keyword>
<reference evidence="1 2" key="1">
    <citation type="journal article" date="2022" name="Nat. Ecol. Evol.">
        <title>A masculinizing supergene underlies an exaggerated male reproductive morph in a spider.</title>
        <authorList>
            <person name="Hendrickx F."/>
            <person name="De Corte Z."/>
            <person name="Sonet G."/>
            <person name="Van Belleghem S.M."/>
            <person name="Kostlbacher S."/>
            <person name="Vangestel C."/>
        </authorList>
    </citation>
    <scope>NUCLEOTIDE SEQUENCE [LARGE SCALE GENOMIC DNA]</scope>
    <source>
        <strain evidence="1">W744_W776</strain>
    </source>
</reference>
<gene>
    <name evidence="1" type="ORF">JTE90_017979</name>
</gene>
<protein>
    <submittedName>
        <fullName evidence="1">Uncharacterized protein</fullName>
    </submittedName>
</protein>
<proteinExistence type="predicted"/>